<comment type="similarity">
    <text evidence="1 2">Belongs to the peptidase A24 family.</text>
</comment>
<proteinExistence type="inferred from homology"/>
<dbReference type="PANTHER" id="PTHR30487">
    <property type="entry name" value="TYPE 4 PREPILIN-LIKE PROTEINS LEADER PEPTIDE-PROCESSING ENZYME"/>
    <property type="match status" value="1"/>
</dbReference>
<comment type="caution">
    <text evidence="5">The sequence shown here is derived from an EMBL/GenBank/DDBJ whole genome shotgun (WGS) entry which is preliminary data.</text>
</comment>
<dbReference type="AlphaFoldDB" id="A0A2S5IYK4"/>
<dbReference type="Pfam" id="PF01478">
    <property type="entry name" value="Peptidase_A24"/>
    <property type="match status" value="1"/>
</dbReference>
<feature type="transmembrane region" description="Helical" evidence="3">
    <location>
        <begin position="72"/>
        <end position="89"/>
    </location>
</feature>
<dbReference type="GO" id="GO:0004190">
    <property type="term" value="F:aspartic-type endopeptidase activity"/>
    <property type="evidence" value="ECO:0007669"/>
    <property type="project" value="InterPro"/>
</dbReference>
<evidence type="ECO:0000259" key="4">
    <source>
        <dbReference type="Pfam" id="PF01478"/>
    </source>
</evidence>
<dbReference type="Proteomes" id="UP000239297">
    <property type="component" value="Unassembled WGS sequence"/>
</dbReference>
<keyword evidence="3" id="KW-0812">Transmembrane</keyword>
<dbReference type="RefSeq" id="WP_104121121.1">
    <property type="nucleotide sequence ID" value="NZ_PRKW01000003.1"/>
</dbReference>
<dbReference type="InterPro" id="IPR014032">
    <property type="entry name" value="Peptidase_A24A_bac"/>
</dbReference>
<feature type="transmembrane region" description="Helical" evidence="3">
    <location>
        <begin position="14"/>
        <end position="35"/>
    </location>
</feature>
<dbReference type="GO" id="GO:0006465">
    <property type="term" value="P:signal peptide processing"/>
    <property type="evidence" value="ECO:0007669"/>
    <property type="project" value="TreeGrafter"/>
</dbReference>
<feature type="transmembrane region" description="Helical" evidence="3">
    <location>
        <begin position="47"/>
        <end position="66"/>
    </location>
</feature>
<dbReference type="Gene3D" id="1.20.120.1220">
    <property type="match status" value="1"/>
</dbReference>
<keyword evidence="6" id="KW-1185">Reference proteome</keyword>
<feature type="domain" description="Prepilin type IV endopeptidase peptidase" evidence="4">
    <location>
        <begin position="28"/>
        <end position="132"/>
    </location>
</feature>
<sequence length="168" mass="17349">MTAALADYLGREPVAFVLLAAALAGFAVVGVRLSVIDWRTHRLPDRIVLPSYPAAILLLGAAAGIAGDWHRIAGMLGGGAALLLAFAALHLLHPQGLGLGDVKLAGLLGLYLGFAGRAELWWGPFLALVLGGLWSVLLLATRRATLRTSVAFGPFLIAGAGVGLAVLR</sequence>
<protein>
    <submittedName>
        <fullName evidence="5">Prepilin peptidase</fullName>
    </submittedName>
</protein>
<evidence type="ECO:0000313" key="6">
    <source>
        <dbReference type="Proteomes" id="UP000239297"/>
    </source>
</evidence>
<accession>A0A2S5IYK4</accession>
<dbReference type="InterPro" id="IPR050882">
    <property type="entry name" value="Prepilin_peptidase/N-MTase"/>
</dbReference>
<dbReference type="PANTHER" id="PTHR30487:SF0">
    <property type="entry name" value="PREPILIN LEADER PEPTIDASE_N-METHYLTRANSFERASE-RELATED"/>
    <property type="match status" value="1"/>
</dbReference>
<dbReference type="InterPro" id="IPR000045">
    <property type="entry name" value="Prepilin_IV_endopep_pep"/>
</dbReference>
<keyword evidence="3" id="KW-0472">Membrane</keyword>
<dbReference type="EMBL" id="PRKW01000003">
    <property type="protein sequence ID" value="PPB49635.1"/>
    <property type="molecule type" value="Genomic_DNA"/>
</dbReference>
<dbReference type="GO" id="GO:0005886">
    <property type="term" value="C:plasma membrane"/>
    <property type="evidence" value="ECO:0007669"/>
    <property type="project" value="TreeGrafter"/>
</dbReference>
<dbReference type="PRINTS" id="PR00864">
    <property type="entry name" value="PREPILNPTASE"/>
</dbReference>
<gene>
    <name evidence="5" type="ORF">C4K88_08115</name>
</gene>
<name>A0A2S5IYK4_9MICC</name>
<reference evidence="5 6" key="1">
    <citation type="journal article" date="2014" name="Int. J. Syst. Evol. Microbiol.">
        <title>Arthrobacter pityocampae sp. nov., isolated from Thaumetopoea pityocampa (Lep., Thaumetopoeidae).</title>
        <authorList>
            <person name="Ince I.A."/>
            <person name="Demirbag Z."/>
            <person name="Kati H."/>
        </authorList>
    </citation>
    <scope>NUCLEOTIDE SEQUENCE [LARGE SCALE GENOMIC DNA]</scope>
    <source>
        <strain evidence="5 6">Tp2</strain>
    </source>
</reference>
<evidence type="ECO:0000256" key="2">
    <source>
        <dbReference type="RuleBase" id="RU003793"/>
    </source>
</evidence>
<feature type="transmembrane region" description="Helical" evidence="3">
    <location>
        <begin position="148"/>
        <end position="167"/>
    </location>
</feature>
<evidence type="ECO:0000313" key="5">
    <source>
        <dbReference type="EMBL" id="PPB49635.1"/>
    </source>
</evidence>
<feature type="transmembrane region" description="Helical" evidence="3">
    <location>
        <begin position="120"/>
        <end position="141"/>
    </location>
</feature>
<evidence type="ECO:0000256" key="1">
    <source>
        <dbReference type="ARBA" id="ARBA00005801"/>
    </source>
</evidence>
<keyword evidence="3" id="KW-1133">Transmembrane helix</keyword>
<evidence type="ECO:0000256" key="3">
    <source>
        <dbReference type="SAM" id="Phobius"/>
    </source>
</evidence>
<organism evidence="5 6">
    <name type="scientific">Arthrobacter pityocampae</name>
    <dbReference type="NCBI Taxonomy" id="547334"/>
    <lineage>
        <taxon>Bacteria</taxon>
        <taxon>Bacillati</taxon>
        <taxon>Actinomycetota</taxon>
        <taxon>Actinomycetes</taxon>
        <taxon>Micrococcales</taxon>
        <taxon>Micrococcaceae</taxon>
        <taxon>Arthrobacter</taxon>
    </lineage>
</organism>